<dbReference type="Pfam" id="PF00632">
    <property type="entry name" value="HECT"/>
    <property type="match status" value="1"/>
</dbReference>
<dbReference type="InterPro" id="IPR035983">
    <property type="entry name" value="Hect_E3_ubiquitin_ligase"/>
</dbReference>
<evidence type="ECO:0000256" key="1">
    <source>
        <dbReference type="ARBA" id="ARBA00000885"/>
    </source>
</evidence>
<dbReference type="GO" id="GO:0000209">
    <property type="term" value="P:protein polyubiquitination"/>
    <property type="evidence" value="ECO:0007669"/>
    <property type="project" value="InterPro"/>
</dbReference>
<name>A0A4C1YJG8_EUMVA</name>
<proteinExistence type="predicted"/>
<organism evidence="7 8">
    <name type="scientific">Eumeta variegata</name>
    <name type="common">Bagworm moth</name>
    <name type="synonym">Eumeta japonica</name>
    <dbReference type="NCBI Taxonomy" id="151549"/>
    <lineage>
        <taxon>Eukaryota</taxon>
        <taxon>Metazoa</taxon>
        <taxon>Ecdysozoa</taxon>
        <taxon>Arthropoda</taxon>
        <taxon>Hexapoda</taxon>
        <taxon>Insecta</taxon>
        <taxon>Pterygota</taxon>
        <taxon>Neoptera</taxon>
        <taxon>Endopterygota</taxon>
        <taxon>Lepidoptera</taxon>
        <taxon>Glossata</taxon>
        <taxon>Ditrysia</taxon>
        <taxon>Tineoidea</taxon>
        <taxon>Psychidae</taxon>
        <taxon>Oiketicinae</taxon>
        <taxon>Eumeta</taxon>
    </lineage>
</organism>
<reference evidence="7 8" key="1">
    <citation type="journal article" date="2019" name="Commun. Biol.">
        <title>The bagworm genome reveals a unique fibroin gene that provides high tensile strength.</title>
        <authorList>
            <person name="Kono N."/>
            <person name="Nakamura H."/>
            <person name="Ohtoshi R."/>
            <person name="Tomita M."/>
            <person name="Numata K."/>
            <person name="Arakawa K."/>
        </authorList>
    </citation>
    <scope>NUCLEOTIDE SEQUENCE [LARGE SCALE GENOMIC DNA]</scope>
</reference>
<keyword evidence="8" id="KW-1185">Reference proteome</keyword>
<dbReference type="EC" id="2.3.2.26" evidence="2"/>
<feature type="domain" description="HECT" evidence="6">
    <location>
        <begin position="26"/>
        <end position="159"/>
    </location>
</feature>
<gene>
    <name evidence="7" type="primary">HERC4</name>
    <name evidence="7" type="ORF">EVAR_49159_1</name>
</gene>
<dbReference type="SMART" id="SM00119">
    <property type="entry name" value="HECTc"/>
    <property type="match status" value="1"/>
</dbReference>
<dbReference type="InterPro" id="IPR000569">
    <property type="entry name" value="HECT_dom"/>
</dbReference>
<accession>A0A4C1YJG8</accession>
<dbReference type="STRING" id="151549.A0A4C1YJG8"/>
<dbReference type="PROSITE" id="PS50237">
    <property type="entry name" value="HECT"/>
    <property type="match status" value="1"/>
</dbReference>
<dbReference type="PANTHER" id="PTHR45700:SF8">
    <property type="entry name" value="HECT-TYPE E3 UBIQUITIN TRANSFERASE"/>
    <property type="match status" value="1"/>
</dbReference>
<evidence type="ECO:0000256" key="4">
    <source>
        <dbReference type="ARBA" id="ARBA00022786"/>
    </source>
</evidence>
<keyword evidence="3" id="KW-0808">Transferase</keyword>
<dbReference type="FunFam" id="3.30.2410.10:FF:000003">
    <property type="entry name" value="probable E3 ubiquitin-protein ligase HERC4 isoform X1"/>
    <property type="match status" value="1"/>
</dbReference>
<dbReference type="PANTHER" id="PTHR45700">
    <property type="entry name" value="UBIQUITIN-PROTEIN LIGASE E3C"/>
    <property type="match status" value="1"/>
</dbReference>
<evidence type="ECO:0000256" key="5">
    <source>
        <dbReference type="PROSITE-ProRule" id="PRU00104"/>
    </source>
</evidence>
<dbReference type="Gene3D" id="3.30.2410.10">
    <property type="entry name" value="Hect, E3 ligase catalytic domain"/>
    <property type="match status" value="1"/>
</dbReference>
<dbReference type="GO" id="GO:0061630">
    <property type="term" value="F:ubiquitin protein ligase activity"/>
    <property type="evidence" value="ECO:0007669"/>
    <property type="project" value="UniProtKB-EC"/>
</dbReference>
<evidence type="ECO:0000259" key="6">
    <source>
        <dbReference type="PROSITE" id="PS50237"/>
    </source>
</evidence>
<evidence type="ECO:0000313" key="8">
    <source>
        <dbReference type="Proteomes" id="UP000299102"/>
    </source>
</evidence>
<evidence type="ECO:0000256" key="3">
    <source>
        <dbReference type="ARBA" id="ARBA00022679"/>
    </source>
</evidence>
<comment type="catalytic activity">
    <reaction evidence="1">
        <text>S-ubiquitinyl-[E2 ubiquitin-conjugating enzyme]-L-cysteine + [acceptor protein]-L-lysine = [E2 ubiquitin-conjugating enzyme]-L-cysteine + N(6)-ubiquitinyl-[acceptor protein]-L-lysine.</text>
        <dbReference type="EC" id="2.3.2.26"/>
    </reaction>
</comment>
<dbReference type="OrthoDB" id="5981550at2759"/>
<keyword evidence="4 5" id="KW-0833">Ubl conjugation pathway</keyword>
<dbReference type="InterPro" id="IPR044611">
    <property type="entry name" value="E3A/B/C-like"/>
</dbReference>
<comment type="caution">
    <text evidence="7">The sequence shown here is derived from an EMBL/GenBank/DDBJ whole genome shotgun (WGS) entry which is preliminary data.</text>
</comment>
<evidence type="ECO:0000256" key="2">
    <source>
        <dbReference type="ARBA" id="ARBA00012485"/>
    </source>
</evidence>
<dbReference type="SUPFAM" id="SSF56204">
    <property type="entry name" value="Hect, E3 ligase catalytic domain"/>
    <property type="match status" value="1"/>
</dbReference>
<evidence type="ECO:0000313" key="7">
    <source>
        <dbReference type="EMBL" id="GBP76336.1"/>
    </source>
</evidence>
<dbReference type="GO" id="GO:0009966">
    <property type="term" value="P:regulation of signal transduction"/>
    <property type="evidence" value="ECO:0007669"/>
    <property type="project" value="UniProtKB-ARBA"/>
</dbReference>
<dbReference type="AlphaFoldDB" id="A0A4C1YJG8"/>
<dbReference type="Proteomes" id="UP000299102">
    <property type="component" value="Unassembled WGS sequence"/>
</dbReference>
<dbReference type="EMBL" id="BGZK01001287">
    <property type="protein sequence ID" value="GBP76336.1"/>
    <property type="molecule type" value="Genomic_DNA"/>
</dbReference>
<protein>
    <recommendedName>
        <fullName evidence="2">HECT-type E3 ubiquitin transferase</fullName>
        <ecNumber evidence="2">2.3.2.26</ecNumber>
    </recommendedName>
</protein>
<sequence>MDELSIKHLLYVDDQVMFACDLQPMVCGGRIIKLFRSHELMAVVMGNEEYDWEVFESNAEYKNGYLASDQQIRWFWEVFHELSLEEKKKFLLFLTGSDRVPILGMKDIKIRFQPVADDKYYPVAHTCFNLLDLPRYKTKERLKYYLLQSIQQTQGFSLHGHNPIGWNHFIEILRLPVRKHLKLNKNGSKIHRLALAKFWKNRLPKDSVMIRNLKDARKEILDIQEKKRRREIPKLFFTDVQESVDPNE</sequence>
<feature type="active site" description="Glycyl thioester intermediate" evidence="5">
    <location>
        <position position="127"/>
    </location>
</feature>